<evidence type="ECO:0000313" key="2">
    <source>
        <dbReference type="EMBL" id="QSG08908.1"/>
    </source>
</evidence>
<reference evidence="2 3" key="1">
    <citation type="submission" date="2020-11" db="EMBL/GenBank/DDBJ databases">
        <title>Carbohydrate-dependent, anaerobic sulfur respiration: A novel catabolism in halophilic archaea.</title>
        <authorList>
            <person name="Sorokin D.Y."/>
            <person name="Messina E."/>
            <person name="Smedile F."/>
            <person name="La Cono V."/>
            <person name="Hallsworth J.E."/>
            <person name="Yakimov M.M."/>
        </authorList>
    </citation>
    <scope>NUCLEOTIDE SEQUENCE [LARGE SCALE GENOMIC DNA]</scope>
    <source>
        <strain evidence="2 3">HSR12-2</strain>
    </source>
</reference>
<dbReference type="Proteomes" id="UP000662973">
    <property type="component" value="Chromosome"/>
</dbReference>
<dbReference type="KEGG" id="hds:HSR122_1516"/>
<feature type="region of interest" description="Disordered" evidence="1">
    <location>
        <begin position="70"/>
        <end position="90"/>
    </location>
</feature>
<accession>A0A897N9D1</accession>
<evidence type="ECO:0000256" key="1">
    <source>
        <dbReference type="SAM" id="MobiDB-lite"/>
    </source>
</evidence>
<feature type="compositionally biased region" description="Basic and acidic residues" evidence="1">
    <location>
        <begin position="78"/>
        <end position="90"/>
    </location>
</feature>
<name>A0A897N9D1_9EURY</name>
<protein>
    <submittedName>
        <fullName evidence="2">Uncharacterized protein</fullName>
    </submittedName>
</protein>
<gene>
    <name evidence="2" type="ORF">HSR122_1516</name>
</gene>
<organism evidence="2 3">
    <name type="scientific">Halapricum desulfuricans</name>
    <dbReference type="NCBI Taxonomy" id="2841257"/>
    <lineage>
        <taxon>Archaea</taxon>
        <taxon>Methanobacteriati</taxon>
        <taxon>Methanobacteriota</taxon>
        <taxon>Stenosarchaea group</taxon>
        <taxon>Halobacteria</taxon>
        <taxon>Halobacteriales</taxon>
        <taxon>Haloarculaceae</taxon>
        <taxon>Halapricum</taxon>
    </lineage>
</organism>
<dbReference type="AlphaFoldDB" id="A0A897N9D1"/>
<proteinExistence type="predicted"/>
<dbReference type="EMBL" id="CP064788">
    <property type="protein sequence ID" value="QSG08908.1"/>
    <property type="molecule type" value="Genomic_DNA"/>
</dbReference>
<sequence>MYMAPHTDNIDKMNEYSDLADAARMARKAALEADDEVDGLRWIAAGGRGNASLRDLKGLGEALERNGKAIQELVEEAPEPRRLRDGETDD</sequence>
<evidence type="ECO:0000313" key="3">
    <source>
        <dbReference type="Proteomes" id="UP000662973"/>
    </source>
</evidence>
<keyword evidence="3" id="KW-1185">Reference proteome</keyword>